<feature type="domain" description="AB hydrolase-1" evidence="1">
    <location>
        <begin position="80"/>
        <end position="283"/>
    </location>
</feature>
<dbReference type="EMBL" id="JBHTJV010000013">
    <property type="protein sequence ID" value="MFD0917577.1"/>
    <property type="molecule type" value="Genomic_DNA"/>
</dbReference>
<gene>
    <name evidence="2" type="ORF">ACFQ14_14295</name>
</gene>
<organism evidence="2 3">
    <name type="scientific">Pseudahrensia aquimaris</name>
    <dbReference type="NCBI Taxonomy" id="744461"/>
    <lineage>
        <taxon>Bacteria</taxon>
        <taxon>Pseudomonadati</taxon>
        <taxon>Pseudomonadota</taxon>
        <taxon>Alphaproteobacteria</taxon>
        <taxon>Hyphomicrobiales</taxon>
        <taxon>Ahrensiaceae</taxon>
        <taxon>Pseudahrensia</taxon>
    </lineage>
</organism>
<dbReference type="RefSeq" id="WP_377213434.1">
    <property type="nucleotide sequence ID" value="NZ_JBHTJV010000013.1"/>
</dbReference>
<dbReference type="InterPro" id="IPR029058">
    <property type="entry name" value="AB_hydrolase_fold"/>
</dbReference>
<dbReference type="Pfam" id="PF12697">
    <property type="entry name" value="Abhydrolase_6"/>
    <property type="match status" value="1"/>
</dbReference>
<dbReference type="InterPro" id="IPR000073">
    <property type="entry name" value="AB_hydrolase_1"/>
</dbReference>
<evidence type="ECO:0000313" key="2">
    <source>
        <dbReference type="EMBL" id="MFD0917577.1"/>
    </source>
</evidence>
<protein>
    <submittedName>
        <fullName evidence="2">Alpha/beta hydrolase</fullName>
    </submittedName>
</protein>
<name>A0ABW3FN59_9HYPH</name>
<dbReference type="Gene3D" id="3.40.50.1820">
    <property type="entry name" value="alpha/beta hydrolase"/>
    <property type="match status" value="1"/>
</dbReference>
<sequence>MLKKLGAAFAAIVVILGAVLIFGPREPVDETISIDKAAIATDPQAYLAAEEAAHSDIIEGAHKQIIWNDPANKAKTSLSVVYIHGFSATLEEIRPLPDQVAAALGANLFYTRLSGHGRTGDAMAEPTVNDWFNDTAEAIEVGRAIGERVVVISVSTGGTFVAWAATKPEMMENVAGLVFISPNFAINNPAAPLLSAGAARYLLPPIFGAERSFEAINPEHKKWWTTKYPTAAIFPMAESVRFVDKLDKWQAKTPAMFIYHPDDKVVSADATKRVAAFWGGPTVVEEVTEAEDPFNHVIAGRVLSPSNTAPLARKIIDWIKTK</sequence>
<dbReference type="Proteomes" id="UP001597101">
    <property type="component" value="Unassembled WGS sequence"/>
</dbReference>
<evidence type="ECO:0000259" key="1">
    <source>
        <dbReference type="Pfam" id="PF12697"/>
    </source>
</evidence>
<accession>A0ABW3FN59</accession>
<reference evidence="3" key="1">
    <citation type="journal article" date="2019" name="Int. J. Syst. Evol. Microbiol.">
        <title>The Global Catalogue of Microorganisms (GCM) 10K type strain sequencing project: providing services to taxonomists for standard genome sequencing and annotation.</title>
        <authorList>
            <consortium name="The Broad Institute Genomics Platform"/>
            <consortium name="The Broad Institute Genome Sequencing Center for Infectious Disease"/>
            <person name="Wu L."/>
            <person name="Ma J."/>
        </authorList>
    </citation>
    <scope>NUCLEOTIDE SEQUENCE [LARGE SCALE GENOMIC DNA]</scope>
    <source>
        <strain evidence="3">CCUG 60023</strain>
    </source>
</reference>
<dbReference type="SUPFAM" id="SSF53474">
    <property type="entry name" value="alpha/beta-Hydrolases"/>
    <property type="match status" value="1"/>
</dbReference>
<keyword evidence="2" id="KW-0378">Hydrolase</keyword>
<dbReference type="GO" id="GO:0016787">
    <property type="term" value="F:hydrolase activity"/>
    <property type="evidence" value="ECO:0007669"/>
    <property type="project" value="UniProtKB-KW"/>
</dbReference>
<evidence type="ECO:0000313" key="3">
    <source>
        <dbReference type="Proteomes" id="UP001597101"/>
    </source>
</evidence>
<comment type="caution">
    <text evidence="2">The sequence shown here is derived from an EMBL/GenBank/DDBJ whole genome shotgun (WGS) entry which is preliminary data.</text>
</comment>
<keyword evidence="3" id="KW-1185">Reference proteome</keyword>
<proteinExistence type="predicted"/>